<dbReference type="Proteomes" id="UP001500399">
    <property type="component" value="Unassembled WGS sequence"/>
</dbReference>
<dbReference type="Pfam" id="PF13602">
    <property type="entry name" value="ADH_zinc_N_2"/>
    <property type="match status" value="1"/>
</dbReference>
<gene>
    <name evidence="1" type="ORF">GCM10008919_14730</name>
</gene>
<name>A0ABP3CPV9_9FIRM</name>
<protein>
    <recommendedName>
        <fullName evidence="3">Zinc-binding dehydrogenase</fullName>
    </recommendedName>
</protein>
<evidence type="ECO:0008006" key="3">
    <source>
        <dbReference type="Google" id="ProtNLM"/>
    </source>
</evidence>
<organism evidence="1 2">
    <name type="scientific">Selenomonas dianae</name>
    <dbReference type="NCBI Taxonomy" id="135079"/>
    <lineage>
        <taxon>Bacteria</taxon>
        <taxon>Bacillati</taxon>
        <taxon>Bacillota</taxon>
        <taxon>Negativicutes</taxon>
        <taxon>Selenomonadales</taxon>
        <taxon>Selenomonadaceae</taxon>
        <taxon>Selenomonas</taxon>
    </lineage>
</organism>
<sequence length="51" mass="6067">MREERLRELFAYVENYRVRVQPERVFSLSETAEAHRWLEGQNGFGKAVVLV</sequence>
<reference evidence="2" key="1">
    <citation type="journal article" date="2019" name="Int. J. Syst. Evol. Microbiol.">
        <title>The Global Catalogue of Microorganisms (GCM) 10K type strain sequencing project: providing services to taxonomists for standard genome sequencing and annotation.</title>
        <authorList>
            <consortium name="The Broad Institute Genomics Platform"/>
            <consortium name="The Broad Institute Genome Sequencing Center for Infectious Disease"/>
            <person name="Wu L."/>
            <person name="Ma J."/>
        </authorList>
    </citation>
    <scope>NUCLEOTIDE SEQUENCE [LARGE SCALE GENOMIC DNA]</scope>
    <source>
        <strain evidence="2">JCM 8542</strain>
    </source>
</reference>
<dbReference type="RefSeq" id="WP_304986655.1">
    <property type="nucleotide sequence ID" value="NZ_CP128650.1"/>
</dbReference>
<proteinExistence type="predicted"/>
<keyword evidence="2" id="KW-1185">Reference proteome</keyword>
<evidence type="ECO:0000313" key="1">
    <source>
        <dbReference type="EMBL" id="GAA0212494.1"/>
    </source>
</evidence>
<dbReference type="Gene3D" id="3.90.180.10">
    <property type="entry name" value="Medium-chain alcohol dehydrogenases, catalytic domain"/>
    <property type="match status" value="1"/>
</dbReference>
<evidence type="ECO:0000313" key="2">
    <source>
        <dbReference type="Proteomes" id="UP001500399"/>
    </source>
</evidence>
<dbReference type="EMBL" id="BAAACR010000009">
    <property type="protein sequence ID" value="GAA0212494.1"/>
    <property type="molecule type" value="Genomic_DNA"/>
</dbReference>
<comment type="caution">
    <text evidence="1">The sequence shown here is derived from an EMBL/GenBank/DDBJ whole genome shotgun (WGS) entry which is preliminary data.</text>
</comment>
<accession>A0ABP3CPV9</accession>